<keyword evidence="4 6" id="KW-1133">Transmembrane helix</keyword>
<keyword evidence="2" id="KW-1003">Cell membrane</keyword>
<dbReference type="EMBL" id="JAEKPD010000018">
    <property type="protein sequence ID" value="MBJ3764226.1"/>
    <property type="molecule type" value="Genomic_DNA"/>
</dbReference>
<name>A0A934IEM5_9RHOB</name>
<dbReference type="AlphaFoldDB" id="A0A934IEM5"/>
<keyword evidence="5 6" id="KW-0472">Membrane</keyword>
<dbReference type="Pfam" id="PF03788">
    <property type="entry name" value="LrgA"/>
    <property type="match status" value="1"/>
</dbReference>
<reference evidence="7" key="1">
    <citation type="submission" date="2020-12" db="EMBL/GenBank/DDBJ databases">
        <title>Bacterial taxonomy.</title>
        <authorList>
            <person name="Pan X."/>
        </authorList>
    </citation>
    <scope>NUCLEOTIDE SEQUENCE</scope>
    <source>
        <strain evidence="7">KCTC 52957</strain>
    </source>
</reference>
<evidence type="ECO:0000256" key="1">
    <source>
        <dbReference type="ARBA" id="ARBA00004651"/>
    </source>
</evidence>
<evidence type="ECO:0000256" key="6">
    <source>
        <dbReference type="SAM" id="Phobius"/>
    </source>
</evidence>
<dbReference type="PANTHER" id="PTHR33931:SF2">
    <property type="entry name" value="HOLIN-LIKE PROTEIN CIDA"/>
    <property type="match status" value="1"/>
</dbReference>
<proteinExistence type="predicted"/>
<evidence type="ECO:0000313" key="7">
    <source>
        <dbReference type="EMBL" id="MBJ3764226.1"/>
    </source>
</evidence>
<dbReference type="GO" id="GO:0005886">
    <property type="term" value="C:plasma membrane"/>
    <property type="evidence" value="ECO:0007669"/>
    <property type="project" value="UniProtKB-SubCell"/>
</dbReference>
<sequence>MIGPIVILLLFQLTGEVIARGLGLPVPGPVIGLVLLVCALWLRPQLEDTMRPLTSTLLGHLSLLFVPAGTGIVGNLDTVRDSGLALLAVLVISTALAIVTGAWVFALLARRFAPETEP</sequence>
<evidence type="ECO:0000256" key="5">
    <source>
        <dbReference type="ARBA" id="ARBA00023136"/>
    </source>
</evidence>
<dbReference type="PANTHER" id="PTHR33931">
    <property type="entry name" value="HOLIN-LIKE PROTEIN CIDA-RELATED"/>
    <property type="match status" value="1"/>
</dbReference>
<dbReference type="Proteomes" id="UP000642488">
    <property type="component" value="Unassembled WGS sequence"/>
</dbReference>
<keyword evidence="3 6" id="KW-0812">Transmembrane</keyword>
<evidence type="ECO:0000313" key="8">
    <source>
        <dbReference type="Proteomes" id="UP000642488"/>
    </source>
</evidence>
<keyword evidence="8" id="KW-1185">Reference proteome</keyword>
<evidence type="ECO:0000256" key="3">
    <source>
        <dbReference type="ARBA" id="ARBA00022692"/>
    </source>
</evidence>
<accession>A0A934IEM5</accession>
<feature type="transmembrane region" description="Helical" evidence="6">
    <location>
        <begin position="29"/>
        <end position="46"/>
    </location>
</feature>
<protein>
    <submittedName>
        <fullName evidence="7">CidA/LrgA family protein</fullName>
    </submittedName>
</protein>
<feature type="transmembrane region" description="Helical" evidence="6">
    <location>
        <begin position="85"/>
        <end position="109"/>
    </location>
</feature>
<comment type="caution">
    <text evidence="7">The sequence shown here is derived from an EMBL/GenBank/DDBJ whole genome shotgun (WGS) entry which is preliminary data.</text>
</comment>
<dbReference type="InterPro" id="IPR005538">
    <property type="entry name" value="LrgA/CidA"/>
</dbReference>
<comment type="subcellular location">
    <subcellularLocation>
        <location evidence="1">Cell membrane</location>
        <topology evidence="1">Multi-pass membrane protein</topology>
    </subcellularLocation>
</comment>
<evidence type="ECO:0000256" key="2">
    <source>
        <dbReference type="ARBA" id="ARBA00022475"/>
    </source>
</evidence>
<organism evidence="7 8">
    <name type="scientific">Palleronia pontilimi</name>
    <dbReference type="NCBI Taxonomy" id="1964209"/>
    <lineage>
        <taxon>Bacteria</taxon>
        <taxon>Pseudomonadati</taxon>
        <taxon>Pseudomonadota</taxon>
        <taxon>Alphaproteobacteria</taxon>
        <taxon>Rhodobacterales</taxon>
        <taxon>Roseobacteraceae</taxon>
        <taxon>Palleronia</taxon>
    </lineage>
</organism>
<feature type="transmembrane region" description="Helical" evidence="6">
    <location>
        <begin position="53"/>
        <end position="73"/>
    </location>
</feature>
<gene>
    <name evidence="7" type="ORF">ILP92_15870</name>
</gene>
<dbReference type="RefSeq" id="WP_198917398.1">
    <property type="nucleotide sequence ID" value="NZ_JAEKPD010000018.1"/>
</dbReference>
<evidence type="ECO:0000256" key="4">
    <source>
        <dbReference type="ARBA" id="ARBA00022989"/>
    </source>
</evidence>